<dbReference type="STRING" id="39490.ERS852448_02103"/>
<protein>
    <submittedName>
        <fullName evidence="10">Acyltransferase family protein</fullName>
    </submittedName>
</protein>
<name>A0A173UJP7_EUBRA</name>
<feature type="transmembrane region" description="Helical" evidence="7">
    <location>
        <begin position="150"/>
        <end position="174"/>
    </location>
</feature>
<dbReference type="Proteomes" id="UP000095492">
    <property type="component" value="Unassembled WGS sequence"/>
</dbReference>
<sequence>MKKKIYIQILGVIACLAVVAMHVNGCFWQFSYDRYWITANIIECICYFAVPIFFMISGATLLNYRKRYTTAVFFKKRFGKTLVPFLIWSVISAIWYYIVYHARPEGIREVVDGILNTRYVDIYWFFPALFSVYLCIPILSCIPEKYRKRIFGYAILVYFVLEALAPLVCNLMHIEFNEGFGMPAVGGYLIYTLLGYWIDNYELSKKWRCVIYAAALGGFLLMLVGTQILSLKNGTVDTTFKEYRNVPCILYSTGIFLFFKNIKNEKALGCLAKLTAPFSSLTFGIYLVHFYLVQMVAIYQIFPITSIKYRIFGTIAIFLISAVAVRILQMIPVIRKAIPS</sequence>
<proteinExistence type="inferred from homology"/>
<feature type="transmembrane region" description="Helical" evidence="7">
    <location>
        <begin position="35"/>
        <end position="62"/>
    </location>
</feature>
<organism evidence="9 11">
    <name type="scientific">Eubacterium ramulus</name>
    <dbReference type="NCBI Taxonomy" id="39490"/>
    <lineage>
        <taxon>Bacteria</taxon>
        <taxon>Bacillati</taxon>
        <taxon>Bacillota</taxon>
        <taxon>Clostridia</taxon>
        <taxon>Eubacteriales</taxon>
        <taxon>Eubacteriaceae</taxon>
        <taxon>Eubacterium</taxon>
    </lineage>
</organism>
<dbReference type="GO" id="GO:0005886">
    <property type="term" value="C:plasma membrane"/>
    <property type="evidence" value="ECO:0007669"/>
    <property type="project" value="UniProtKB-SubCell"/>
</dbReference>
<evidence type="ECO:0000313" key="9">
    <source>
        <dbReference type="EMBL" id="CUN15109.1"/>
    </source>
</evidence>
<comment type="similarity">
    <text evidence="2">Belongs to the acyltransferase 3 family.</text>
</comment>
<evidence type="ECO:0000256" key="6">
    <source>
        <dbReference type="ARBA" id="ARBA00023136"/>
    </source>
</evidence>
<evidence type="ECO:0000313" key="12">
    <source>
        <dbReference type="Proteomes" id="UP000431304"/>
    </source>
</evidence>
<comment type="subcellular location">
    <subcellularLocation>
        <location evidence="1">Cell membrane</location>
        <topology evidence="1">Multi-pass membrane protein</topology>
    </subcellularLocation>
</comment>
<evidence type="ECO:0000256" key="3">
    <source>
        <dbReference type="ARBA" id="ARBA00022475"/>
    </source>
</evidence>
<evidence type="ECO:0000313" key="10">
    <source>
        <dbReference type="EMBL" id="MSD14845.1"/>
    </source>
</evidence>
<dbReference type="Proteomes" id="UP000431304">
    <property type="component" value="Unassembled WGS sequence"/>
</dbReference>
<dbReference type="EMBL" id="WKRA01000002">
    <property type="protein sequence ID" value="MSD14845.1"/>
    <property type="molecule type" value="Genomic_DNA"/>
</dbReference>
<dbReference type="PROSITE" id="PS51257">
    <property type="entry name" value="PROKAR_LIPOPROTEIN"/>
    <property type="match status" value="1"/>
</dbReference>
<keyword evidence="6 7" id="KW-0472">Membrane</keyword>
<evidence type="ECO:0000259" key="8">
    <source>
        <dbReference type="Pfam" id="PF01757"/>
    </source>
</evidence>
<evidence type="ECO:0000256" key="5">
    <source>
        <dbReference type="ARBA" id="ARBA00022989"/>
    </source>
</evidence>
<feature type="transmembrane region" description="Helical" evidence="7">
    <location>
        <begin position="180"/>
        <end position="198"/>
    </location>
</feature>
<dbReference type="EMBL" id="CYYA01000014">
    <property type="protein sequence ID" value="CUN15109.1"/>
    <property type="molecule type" value="Genomic_DNA"/>
</dbReference>
<keyword evidence="5 7" id="KW-1133">Transmembrane helix</keyword>
<dbReference type="RefSeq" id="WP_022035092.1">
    <property type="nucleotide sequence ID" value="NZ_CAXUGT010000005.1"/>
</dbReference>
<keyword evidence="3" id="KW-1003">Cell membrane</keyword>
<dbReference type="PANTHER" id="PTHR40074">
    <property type="entry name" value="O-ACETYLTRANSFERASE WECH"/>
    <property type="match status" value="1"/>
</dbReference>
<dbReference type="AlphaFoldDB" id="A0A173UJP7"/>
<keyword evidence="4 7" id="KW-0812">Transmembrane</keyword>
<accession>A0A173UJP7</accession>
<gene>
    <name evidence="9" type="ORF">ERS852448_02103</name>
    <name evidence="10" type="ORF">GKE72_01920</name>
</gene>
<evidence type="ECO:0000256" key="1">
    <source>
        <dbReference type="ARBA" id="ARBA00004651"/>
    </source>
</evidence>
<feature type="transmembrane region" description="Helical" evidence="7">
    <location>
        <begin position="122"/>
        <end position="143"/>
    </location>
</feature>
<feature type="transmembrane region" description="Helical" evidence="7">
    <location>
        <begin position="210"/>
        <end position="231"/>
    </location>
</feature>
<dbReference type="Pfam" id="PF01757">
    <property type="entry name" value="Acyl_transf_3"/>
    <property type="match status" value="1"/>
</dbReference>
<reference evidence="10 12" key="2">
    <citation type="journal article" date="2019" name="Nat. Med.">
        <title>A library of human gut bacterial isolates paired with longitudinal multiomics data enables mechanistic microbiome research.</title>
        <authorList>
            <person name="Poyet M."/>
            <person name="Groussin M."/>
            <person name="Gibbons S.M."/>
            <person name="Avila-Pacheco J."/>
            <person name="Jiang X."/>
            <person name="Kearney S.M."/>
            <person name="Perrotta A.R."/>
            <person name="Berdy B."/>
            <person name="Zhao S."/>
            <person name="Lieberman T.D."/>
            <person name="Swanson P.K."/>
            <person name="Smith M."/>
            <person name="Roesemann S."/>
            <person name="Alexander J.E."/>
            <person name="Rich S.A."/>
            <person name="Livny J."/>
            <person name="Vlamakis H."/>
            <person name="Clish C."/>
            <person name="Bullock K."/>
            <person name="Deik A."/>
            <person name="Scott J."/>
            <person name="Pierce K.A."/>
            <person name="Xavier R.J."/>
            <person name="Alm E.J."/>
        </authorList>
    </citation>
    <scope>NUCLEOTIDE SEQUENCE [LARGE SCALE GENOMIC DNA]</scope>
    <source>
        <strain evidence="10 12">BIOML-A3</strain>
    </source>
</reference>
<evidence type="ECO:0000313" key="11">
    <source>
        <dbReference type="Proteomes" id="UP000095492"/>
    </source>
</evidence>
<feature type="transmembrane region" description="Helical" evidence="7">
    <location>
        <begin position="307"/>
        <end position="328"/>
    </location>
</feature>
<keyword evidence="10" id="KW-0808">Transferase</keyword>
<keyword evidence="10" id="KW-0012">Acyltransferase</keyword>
<evidence type="ECO:0000256" key="4">
    <source>
        <dbReference type="ARBA" id="ARBA00022692"/>
    </source>
</evidence>
<dbReference type="InterPro" id="IPR002656">
    <property type="entry name" value="Acyl_transf_3_dom"/>
</dbReference>
<reference evidence="9 11" key="1">
    <citation type="submission" date="2015-09" db="EMBL/GenBank/DDBJ databases">
        <authorList>
            <consortium name="Pathogen Informatics"/>
        </authorList>
    </citation>
    <scope>NUCLEOTIDE SEQUENCE [LARGE SCALE GENOMIC DNA]</scope>
    <source>
        <strain evidence="9 11">2789STDY5608891</strain>
    </source>
</reference>
<feature type="transmembrane region" description="Helical" evidence="7">
    <location>
        <begin position="82"/>
        <end position="102"/>
    </location>
</feature>
<feature type="transmembrane region" description="Helical" evidence="7">
    <location>
        <begin position="280"/>
        <end position="301"/>
    </location>
</feature>
<evidence type="ECO:0000256" key="2">
    <source>
        <dbReference type="ARBA" id="ARBA00007400"/>
    </source>
</evidence>
<dbReference type="GO" id="GO:0009246">
    <property type="term" value="P:enterobacterial common antigen biosynthetic process"/>
    <property type="evidence" value="ECO:0007669"/>
    <property type="project" value="TreeGrafter"/>
</dbReference>
<dbReference type="GeneID" id="97389936"/>
<dbReference type="OrthoDB" id="9810469at2"/>
<feature type="domain" description="Acyltransferase 3" evidence="8">
    <location>
        <begin position="6"/>
        <end position="324"/>
    </location>
</feature>
<dbReference type="GO" id="GO:0016413">
    <property type="term" value="F:O-acetyltransferase activity"/>
    <property type="evidence" value="ECO:0007669"/>
    <property type="project" value="TreeGrafter"/>
</dbReference>
<dbReference type="PANTHER" id="PTHR40074:SF2">
    <property type="entry name" value="O-ACETYLTRANSFERASE WECH"/>
    <property type="match status" value="1"/>
</dbReference>
<evidence type="ECO:0000256" key="7">
    <source>
        <dbReference type="SAM" id="Phobius"/>
    </source>
</evidence>